<accession>A0A1B9GYJ0</accession>
<sequence>MGCHATTRIVTLTTYCTTTIHSVVLVNDFHNYVSQYGYRYLTSFRLLANSMDGRGRRRTLSFHSAARGYQGENGCGYVIFTNAPKHMGSAVWMLLYQLSIIILLTLVLASDLAWRASGYNQWGGRWISAFYAGGLVDGEHNPGLFYYVVANAFLKAFIVVLYMNQSFYGMRGHTSHESPFTEPDQDPIYGNNFAQVDTYSSAYTGTTSYYSGSGSGSGSGASSISSSSSSSDGIAQSRWRRTYDQGSSYGSGPGSGYYGSGSGSSGGSSENPWRIFGVEAFVYYMGWILLFTILPSLIAFMFLAPWGKKAPPADAEKKEEEKK</sequence>
<keyword evidence="2" id="KW-1133">Transmembrane helix</keyword>
<evidence type="ECO:0000256" key="2">
    <source>
        <dbReference type="SAM" id="Phobius"/>
    </source>
</evidence>
<keyword evidence="2" id="KW-0812">Transmembrane</keyword>
<dbReference type="OrthoDB" id="2594165at2759"/>
<keyword evidence="4" id="KW-1185">Reference proteome</keyword>
<proteinExistence type="predicted"/>
<evidence type="ECO:0000256" key="1">
    <source>
        <dbReference type="SAM" id="MobiDB-lite"/>
    </source>
</evidence>
<feature type="transmembrane region" description="Helical" evidence="2">
    <location>
        <begin position="90"/>
        <end position="109"/>
    </location>
</feature>
<name>A0A1B9GYJ0_9TREE</name>
<evidence type="ECO:0000313" key="4">
    <source>
        <dbReference type="Proteomes" id="UP000092666"/>
    </source>
</evidence>
<dbReference type="EMBL" id="KI669496">
    <property type="protein sequence ID" value="OCF36108.1"/>
    <property type="molecule type" value="Genomic_DNA"/>
</dbReference>
<feature type="transmembrane region" description="Helical" evidence="2">
    <location>
        <begin position="144"/>
        <end position="163"/>
    </location>
</feature>
<dbReference type="AlphaFoldDB" id="A0A1B9GYJ0"/>
<feature type="compositionally biased region" description="Low complexity" evidence="1">
    <location>
        <begin position="220"/>
        <end position="233"/>
    </location>
</feature>
<evidence type="ECO:0000313" key="3">
    <source>
        <dbReference type="EMBL" id="OCF36108.1"/>
    </source>
</evidence>
<protein>
    <submittedName>
        <fullName evidence="3">Uncharacterized protein</fullName>
    </submittedName>
</protein>
<reference evidence="3 4" key="1">
    <citation type="submission" date="2013-07" db="EMBL/GenBank/DDBJ databases">
        <title>The Genome Sequence of Cryptococcus heveanensis BCC8398.</title>
        <authorList>
            <consortium name="The Broad Institute Genome Sequencing Platform"/>
            <person name="Cuomo C."/>
            <person name="Litvintseva A."/>
            <person name="Chen Y."/>
            <person name="Heitman J."/>
            <person name="Sun S."/>
            <person name="Springer D."/>
            <person name="Dromer F."/>
            <person name="Young S.K."/>
            <person name="Zeng Q."/>
            <person name="Gargeya S."/>
            <person name="Fitzgerald M."/>
            <person name="Abouelleil A."/>
            <person name="Alvarado L."/>
            <person name="Berlin A.M."/>
            <person name="Chapman S.B."/>
            <person name="Dewar J."/>
            <person name="Goldberg J."/>
            <person name="Griggs A."/>
            <person name="Gujja S."/>
            <person name="Hansen M."/>
            <person name="Howarth C."/>
            <person name="Imamovic A."/>
            <person name="Larimer J."/>
            <person name="McCowan C."/>
            <person name="Murphy C."/>
            <person name="Pearson M."/>
            <person name="Priest M."/>
            <person name="Roberts A."/>
            <person name="Saif S."/>
            <person name="Shea T."/>
            <person name="Sykes S."/>
            <person name="Wortman J."/>
            <person name="Nusbaum C."/>
            <person name="Birren B."/>
        </authorList>
    </citation>
    <scope>NUCLEOTIDE SEQUENCE [LARGE SCALE GENOMIC DNA]</scope>
    <source>
        <strain evidence="3 4">BCC8398</strain>
    </source>
</reference>
<organism evidence="3 4">
    <name type="scientific">Kwoniella heveanensis BCC8398</name>
    <dbReference type="NCBI Taxonomy" id="1296120"/>
    <lineage>
        <taxon>Eukaryota</taxon>
        <taxon>Fungi</taxon>
        <taxon>Dikarya</taxon>
        <taxon>Basidiomycota</taxon>
        <taxon>Agaricomycotina</taxon>
        <taxon>Tremellomycetes</taxon>
        <taxon>Tremellales</taxon>
        <taxon>Cryptococcaceae</taxon>
        <taxon>Kwoniella</taxon>
    </lineage>
</organism>
<dbReference type="Proteomes" id="UP000092666">
    <property type="component" value="Unassembled WGS sequence"/>
</dbReference>
<keyword evidence="2" id="KW-0472">Membrane</keyword>
<gene>
    <name evidence="3" type="ORF">I316_01980</name>
</gene>
<reference evidence="4" key="2">
    <citation type="submission" date="2013-12" db="EMBL/GenBank/DDBJ databases">
        <title>Evolution of pathogenesis and genome organization in the Tremellales.</title>
        <authorList>
            <person name="Cuomo C."/>
            <person name="Litvintseva A."/>
            <person name="Heitman J."/>
            <person name="Chen Y."/>
            <person name="Sun S."/>
            <person name="Springer D."/>
            <person name="Dromer F."/>
            <person name="Young S."/>
            <person name="Zeng Q."/>
            <person name="Chapman S."/>
            <person name="Gujja S."/>
            <person name="Saif S."/>
            <person name="Birren B."/>
        </authorList>
    </citation>
    <scope>NUCLEOTIDE SEQUENCE [LARGE SCALE GENOMIC DNA]</scope>
    <source>
        <strain evidence="4">BCC8398</strain>
    </source>
</reference>
<feature type="transmembrane region" description="Helical" evidence="2">
    <location>
        <begin position="281"/>
        <end position="304"/>
    </location>
</feature>
<feature type="region of interest" description="Disordered" evidence="1">
    <location>
        <begin position="212"/>
        <end position="233"/>
    </location>
</feature>